<dbReference type="Gene3D" id="3.30.420.300">
    <property type="entry name" value="2-keto-3-deoxy-galactonokinase, substrate binding domain"/>
    <property type="match status" value="1"/>
</dbReference>
<name>A0A2S9IHP8_9GAMM</name>
<keyword evidence="2" id="KW-1185">Reference proteome</keyword>
<dbReference type="InterPro" id="IPR007729">
    <property type="entry name" value="DGOK"/>
</dbReference>
<keyword evidence="1" id="KW-0808">Transferase</keyword>
<dbReference type="CDD" id="cd24012">
    <property type="entry name" value="ASKHA_NBD_KDGal-kinase"/>
    <property type="match status" value="1"/>
</dbReference>
<evidence type="ECO:0000313" key="2">
    <source>
        <dbReference type="Proteomes" id="UP000239181"/>
    </source>
</evidence>
<dbReference type="RefSeq" id="WP_105590907.1">
    <property type="nucleotide sequence ID" value="NZ_PDET01000001.1"/>
</dbReference>
<evidence type="ECO:0000313" key="1">
    <source>
        <dbReference type="EMBL" id="PRD17308.1"/>
    </source>
</evidence>
<dbReference type="Gene3D" id="3.30.420.310">
    <property type="entry name" value="2-keto-3-deoxy-galactonokinase, C-terminal domain"/>
    <property type="match status" value="1"/>
</dbReference>
<sequence length="292" mass="31318">MTSRYIAIDWGSTNLRAWLCQNGTATQSRHSQQGITRLNGQTPQAVLAELTHGWCDSDTPIIMAGMVGSNVGWKEAPYLPLPVTLNGIGERLTHVTGQVWIVPGLSVNRSDNHNVMRGEETQLLGAYQLAPSSLYVLPGTHSKWVQADSDCINDFRTQMTGELHDVLLRHTLVGAGLPPQVIAPQAFSEGLTRGLNDPAVLPMLFEVRAAYVLGALPREQVSEFLSGVLIGAEVAAMATLHSGQQAITLVAGANLAARYRQALDTIGRNVTVVEGDTAFQAGIRSIAYAVAI</sequence>
<dbReference type="Pfam" id="PF05035">
    <property type="entry name" value="DGOK"/>
    <property type="match status" value="1"/>
</dbReference>
<protein>
    <submittedName>
        <fullName evidence="1">2-oxo-3-deoxygalactonate kinase</fullName>
        <ecNumber evidence="1">2.7.1.58</ecNumber>
    </submittedName>
</protein>
<dbReference type="OrthoDB" id="256574at2"/>
<dbReference type="GO" id="GO:0008671">
    <property type="term" value="F:2-dehydro-3-deoxygalactonokinase activity"/>
    <property type="evidence" value="ECO:0007669"/>
    <property type="project" value="UniProtKB-EC"/>
</dbReference>
<dbReference type="EC" id="2.7.1.58" evidence="1"/>
<reference evidence="1 2" key="1">
    <citation type="submission" date="2017-10" db="EMBL/GenBank/DDBJ databases">
        <title>Draft genome of two endophytic bacteria isolated from 'guarana' Paullinia cupana (Mart.) Ducke.</title>
        <authorList>
            <person name="Siqueira K.A."/>
            <person name="Liotti R.G."/>
            <person name="Mendes T.A."/>
            <person name="Soares M.A."/>
        </authorList>
    </citation>
    <scope>NUCLEOTIDE SEQUENCE [LARGE SCALE GENOMIC DNA]</scope>
    <source>
        <strain evidence="1 2">342</strain>
    </source>
</reference>
<comment type="caution">
    <text evidence="1">The sequence shown here is derived from an EMBL/GenBank/DDBJ whole genome shotgun (WGS) entry which is preliminary data.</text>
</comment>
<dbReference type="EMBL" id="PDET01000001">
    <property type="protein sequence ID" value="PRD17308.1"/>
    <property type="molecule type" value="Genomic_DNA"/>
</dbReference>
<dbReference type="GO" id="GO:0034194">
    <property type="term" value="P:D-galactonate catabolic process"/>
    <property type="evidence" value="ECO:0007669"/>
    <property type="project" value="InterPro"/>
</dbReference>
<dbReference type="InterPro" id="IPR042258">
    <property type="entry name" value="DGOK_N"/>
</dbReference>
<dbReference type="InterPro" id="IPR042257">
    <property type="entry name" value="DGOK_C"/>
</dbReference>
<dbReference type="Proteomes" id="UP000239181">
    <property type="component" value="Unassembled WGS sequence"/>
</dbReference>
<gene>
    <name evidence="1" type="ORF">CQW29_01345</name>
</gene>
<organism evidence="1 2">
    <name type="scientific">Pantoea coffeiphila</name>
    <dbReference type="NCBI Taxonomy" id="1465635"/>
    <lineage>
        <taxon>Bacteria</taxon>
        <taxon>Pseudomonadati</taxon>
        <taxon>Pseudomonadota</taxon>
        <taxon>Gammaproteobacteria</taxon>
        <taxon>Enterobacterales</taxon>
        <taxon>Erwiniaceae</taxon>
        <taxon>Pantoea</taxon>
    </lineage>
</organism>
<proteinExistence type="predicted"/>
<accession>A0A2S9IHP8</accession>
<dbReference type="AlphaFoldDB" id="A0A2S9IHP8"/>
<keyword evidence="1" id="KW-0418">Kinase</keyword>